<evidence type="ECO:0000313" key="1">
    <source>
        <dbReference type="EMBL" id="MCY9521357.1"/>
    </source>
</evidence>
<dbReference type="EMBL" id="JAMDLW010000023">
    <property type="protein sequence ID" value="MCY9521357.1"/>
    <property type="molecule type" value="Genomic_DNA"/>
</dbReference>
<sequence length="64" mass="7276">MNLVDAYVTKVLGHEEKDWGKGPVLLVEVEYDSYGRMDTQKLVFTGEDREARANAVNVGYHFLT</sequence>
<protein>
    <submittedName>
        <fullName evidence="1">Uncharacterized protein</fullName>
    </submittedName>
</protein>
<dbReference type="RefSeq" id="WP_268601396.1">
    <property type="nucleotide sequence ID" value="NZ_JAMDLV010000006.1"/>
</dbReference>
<gene>
    <name evidence="1" type="ORF">M5X09_17065</name>
</gene>
<comment type="caution">
    <text evidence="1">The sequence shown here is derived from an EMBL/GenBank/DDBJ whole genome shotgun (WGS) entry which is preliminary data.</text>
</comment>
<keyword evidence="2" id="KW-1185">Reference proteome</keyword>
<dbReference type="Proteomes" id="UP001207626">
    <property type="component" value="Unassembled WGS sequence"/>
</dbReference>
<proteinExistence type="predicted"/>
<accession>A0ABT4DVH9</accession>
<organism evidence="1 2">
    <name type="scientific">Paenibacillus apiarius</name>
    <dbReference type="NCBI Taxonomy" id="46240"/>
    <lineage>
        <taxon>Bacteria</taxon>
        <taxon>Bacillati</taxon>
        <taxon>Bacillota</taxon>
        <taxon>Bacilli</taxon>
        <taxon>Bacillales</taxon>
        <taxon>Paenibacillaceae</taxon>
        <taxon>Paenibacillus</taxon>
    </lineage>
</organism>
<reference evidence="1 2" key="1">
    <citation type="submission" date="2022-05" db="EMBL/GenBank/DDBJ databases">
        <title>Genome Sequencing of Bee-Associated Microbes.</title>
        <authorList>
            <person name="Dunlap C."/>
        </authorList>
    </citation>
    <scope>NUCLEOTIDE SEQUENCE [LARGE SCALE GENOMIC DNA]</scope>
    <source>
        <strain evidence="1 2">NRRL NRS-1438</strain>
    </source>
</reference>
<evidence type="ECO:0000313" key="2">
    <source>
        <dbReference type="Proteomes" id="UP001207626"/>
    </source>
</evidence>
<name>A0ABT4DVH9_9BACL</name>